<feature type="region of interest" description="Disordered" evidence="1">
    <location>
        <begin position="334"/>
        <end position="365"/>
    </location>
</feature>
<evidence type="ECO:0000256" key="1">
    <source>
        <dbReference type="SAM" id="MobiDB-lite"/>
    </source>
</evidence>
<accession>A0AAN8RGS4</accession>
<protein>
    <recommendedName>
        <fullName evidence="4">F-box domain-containing protein</fullName>
    </recommendedName>
</protein>
<reference evidence="2 3" key="1">
    <citation type="submission" date="2019-10" db="EMBL/GenBank/DDBJ databases">
        <authorList>
            <person name="Palmer J.M."/>
        </authorList>
    </citation>
    <scope>NUCLEOTIDE SEQUENCE [LARGE SCALE GENOMIC DNA]</scope>
    <source>
        <strain evidence="2 3">TWF718</strain>
    </source>
</reference>
<evidence type="ECO:0000313" key="2">
    <source>
        <dbReference type="EMBL" id="KAK6342431.1"/>
    </source>
</evidence>
<dbReference type="Proteomes" id="UP001313282">
    <property type="component" value="Unassembled WGS sequence"/>
</dbReference>
<feature type="region of interest" description="Disordered" evidence="1">
    <location>
        <begin position="132"/>
        <end position="169"/>
    </location>
</feature>
<evidence type="ECO:0000313" key="3">
    <source>
        <dbReference type="Proteomes" id="UP001313282"/>
    </source>
</evidence>
<organism evidence="2 3">
    <name type="scientific">Orbilia javanica</name>
    <dbReference type="NCBI Taxonomy" id="47235"/>
    <lineage>
        <taxon>Eukaryota</taxon>
        <taxon>Fungi</taxon>
        <taxon>Dikarya</taxon>
        <taxon>Ascomycota</taxon>
        <taxon>Pezizomycotina</taxon>
        <taxon>Orbiliomycetes</taxon>
        <taxon>Orbiliales</taxon>
        <taxon>Orbiliaceae</taxon>
        <taxon>Orbilia</taxon>
    </lineage>
</organism>
<proteinExistence type="predicted"/>
<evidence type="ECO:0008006" key="4">
    <source>
        <dbReference type="Google" id="ProtNLM"/>
    </source>
</evidence>
<dbReference type="EMBL" id="JAVHNR010000005">
    <property type="protein sequence ID" value="KAK6342431.1"/>
    <property type="molecule type" value="Genomic_DNA"/>
</dbReference>
<name>A0AAN8RGS4_9PEZI</name>
<dbReference type="AlphaFoldDB" id="A0AAN8RGS4"/>
<comment type="caution">
    <text evidence="2">The sequence shown here is derived from an EMBL/GenBank/DDBJ whole genome shotgun (WGS) entry which is preliminary data.</text>
</comment>
<feature type="compositionally biased region" description="Acidic residues" evidence="1">
    <location>
        <begin position="338"/>
        <end position="358"/>
    </location>
</feature>
<gene>
    <name evidence="2" type="ORF">TWF718_007833</name>
</gene>
<sequence>MLTPSHKPTLSNLPLDIKFLLLADLASVRDLRSLINTCTAFRTIRTLDLWEIIEQQVFERETGERFSAELVSLSRLRRIKKDGEFDGFEEMDNVELKEVFRDCMNIRIPEISPTRRIIEWYIETFYEEYKTMRTRPPGQNKAPKTPNEQEDEKEKEEPQNQPTDNTEPKTRKIVEEMEDAICALWLLVEASSDIEYTRDCWVRSSIYLWRFHCFSMRKHRNCRLGGFDTFKKILSMKLWEIAGICAKRLQKRYERGLVYPKEDDKTLFLFWMDRFAKVGIPKMLMTQLGLDGVKRLLELPFEAQMSEMEFYFESTLIKYDIGWMFGGGGDDYKIKSEDGDEDEKEDESEGEEEEEEEGNDHSGIEIVELEPEDFRRELLNHFYRWATCCDINCLFRNMYDPVW</sequence>
<keyword evidence="3" id="KW-1185">Reference proteome</keyword>